<proteinExistence type="predicted"/>
<keyword evidence="2 4" id="KW-0547">Nucleotide-binding</keyword>
<evidence type="ECO:0000256" key="1">
    <source>
        <dbReference type="ARBA" id="ARBA00022598"/>
    </source>
</evidence>
<evidence type="ECO:0000259" key="5">
    <source>
        <dbReference type="PROSITE" id="PS50975"/>
    </source>
</evidence>
<name>A0AB39TCP2_9ACTN</name>
<dbReference type="EMBL" id="CP163444">
    <property type="protein sequence ID" value="XDQ76343.1"/>
    <property type="molecule type" value="Genomic_DNA"/>
</dbReference>
<reference evidence="6" key="1">
    <citation type="submission" date="2024-07" db="EMBL/GenBank/DDBJ databases">
        <authorList>
            <person name="Yu S.T."/>
        </authorList>
    </citation>
    <scope>NUCLEOTIDE SEQUENCE</scope>
    <source>
        <strain evidence="6">R44</strain>
    </source>
</reference>
<dbReference type="GO" id="GO:0005524">
    <property type="term" value="F:ATP binding"/>
    <property type="evidence" value="ECO:0007669"/>
    <property type="project" value="UniProtKB-UniRule"/>
</dbReference>
<dbReference type="InterPro" id="IPR052032">
    <property type="entry name" value="ATP-dep_AA_Ligase"/>
</dbReference>
<dbReference type="SUPFAM" id="SSF56059">
    <property type="entry name" value="Glutathione synthetase ATP-binding domain-like"/>
    <property type="match status" value="1"/>
</dbReference>
<dbReference type="InterPro" id="IPR040570">
    <property type="entry name" value="LAL_C2"/>
</dbReference>
<dbReference type="PANTHER" id="PTHR43585">
    <property type="entry name" value="FUMIPYRROLE BIOSYNTHESIS PROTEIN C"/>
    <property type="match status" value="1"/>
</dbReference>
<dbReference type="PANTHER" id="PTHR43585:SF2">
    <property type="entry name" value="ATP-GRASP ENZYME FSQD"/>
    <property type="match status" value="1"/>
</dbReference>
<evidence type="ECO:0000313" key="6">
    <source>
        <dbReference type="EMBL" id="XDQ76343.1"/>
    </source>
</evidence>
<protein>
    <submittedName>
        <fullName evidence="6">ATP-grasp domain-containing protein</fullName>
    </submittedName>
</protein>
<dbReference type="Pfam" id="PF18603">
    <property type="entry name" value="LAL_C2"/>
    <property type="match status" value="1"/>
</dbReference>
<evidence type="ECO:0000256" key="2">
    <source>
        <dbReference type="ARBA" id="ARBA00022741"/>
    </source>
</evidence>
<sequence length="400" mass="42138">MSSALPPAVPPDRCLVVLGASPDIARTATSLGCRVVFVQQPGSPVERIVDDHAHHYSVDFTGPAFPDFVDTVLRPLRPDAVVSVTEYGLRPAAFVNERLGLRGTPARVVELLSDKAATRERLHAAGHPTVRFTEVEDGRPAAETMRRWDSRSGVVLKPRRGTGSLGVLRFTDPAELAAVGPLPGYLMEEFIDGPEFSAETFSVGGAHQLVAVTEKHTSPSFVELAHVVPPRGLGPQDVAVVAEEVGAFLDAVGLSDGPAHTEFKYVDGHVRVIESHNRVGGDGIANLVRLVTGINLKKWSLGWALGLTRDDCRVDPEAAAAAVAFLSAPPGTVTDARLPLDLSARPGVLFARLDVVPGDAVGATGGSGDRVGTVAATGPDAHTALSRAQLAVEEMTVDIR</sequence>
<evidence type="ECO:0000256" key="4">
    <source>
        <dbReference type="PROSITE-ProRule" id="PRU00409"/>
    </source>
</evidence>
<dbReference type="RefSeq" id="WP_369148939.1">
    <property type="nucleotide sequence ID" value="NZ_CP163444.1"/>
</dbReference>
<dbReference type="Gene3D" id="3.30.470.20">
    <property type="entry name" value="ATP-grasp fold, B domain"/>
    <property type="match status" value="1"/>
</dbReference>
<dbReference type="GO" id="GO:0016874">
    <property type="term" value="F:ligase activity"/>
    <property type="evidence" value="ECO:0007669"/>
    <property type="project" value="UniProtKB-KW"/>
</dbReference>
<dbReference type="Pfam" id="PF13535">
    <property type="entry name" value="ATP-grasp_4"/>
    <property type="match status" value="1"/>
</dbReference>
<accession>A0AB39TCP2</accession>
<dbReference type="AlphaFoldDB" id="A0AB39TCP2"/>
<dbReference type="InterPro" id="IPR011761">
    <property type="entry name" value="ATP-grasp"/>
</dbReference>
<dbReference type="PROSITE" id="PS50975">
    <property type="entry name" value="ATP_GRASP"/>
    <property type="match status" value="1"/>
</dbReference>
<gene>
    <name evidence="6" type="ORF">AB5J54_40090</name>
</gene>
<keyword evidence="3 4" id="KW-0067">ATP-binding</keyword>
<dbReference type="GO" id="GO:0046872">
    <property type="term" value="F:metal ion binding"/>
    <property type="evidence" value="ECO:0007669"/>
    <property type="project" value="InterPro"/>
</dbReference>
<feature type="domain" description="ATP-grasp" evidence="5">
    <location>
        <begin position="119"/>
        <end position="305"/>
    </location>
</feature>
<evidence type="ECO:0000256" key="3">
    <source>
        <dbReference type="ARBA" id="ARBA00022840"/>
    </source>
</evidence>
<keyword evidence="1" id="KW-0436">Ligase</keyword>
<organism evidence="6">
    <name type="scientific">Streptomyces sp. R44</name>
    <dbReference type="NCBI Taxonomy" id="3238633"/>
    <lineage>
        <taxon>Bacteria</taxon>
        <taxon>Bacillati</taxon>
        <taxon>Actinomycetota</taxon>
        <taxon>Actinomycetes</taxon>
        <taxon>Kitasatosporales</taxon>
        <taxon>Streptomycetaceae</taxon>
        <taxon>Streptomyces</taxon>
    </lineage>
</organism>